<name>A0A2R6XCZ7_MARPO</name>
<organism evidence="1 2">
    <name type="scientific">Marchantia polymorpha</name>
    <name type="common">Common liverwort</name>
    <name type="synonym">Marchantia aquatica</name>
    <dbReference type="NCBI Taxonomy" id="3197"/>
    <lineage>
        <taxon>Eukaryota</taxon>
        <taxon>Viridiplantae</taxon>
        <taxon>Streptophyta</taxon>
        <taxon>Embryophyta</taxon>
        <taxon>Marchantiophyta</taxon>
        <taxon>Marchantiopsida</taxon>
        <taxon>Marchantiidae</taxon>
        <taxon>Marchantiales</taxon>
        <taxon>Marchantiaceae</taxon>
        <taxon>Marchantia</taxon>
    </lineage>
</organism>
<evidence type="ECO:0000313" key="2">
    <source>
        <dbReference type="Proteomes" id="UP000244005"/>
    </source>
</evidence>
<dbReference type="Gramene" id="Mp3g04430.1">
    <property type="protein sequence ID" value="Mp3g04430.1.cds1"/>
    <property type="gene ID" value="Mp3g04430"/>
</dbReference>
<proteinExistence type="predicted"/>
<reference evidence="2" key="1">
    <citation type="journal article" date="2017" name="Cell">
        <title>Insights into land plant evolution garnered from the Marchantia polymorpha genome.</title>
        <authorList>
            <person name="Bowman J.L."/>
            <person name="Kohchi T."/>
            <person name="Yamato K.T."/>
            <person name="Jenkins J."/>
            <person name="Shu S."/>
            <person name="Ishizaki K."/>
            <person name="Yamaoka S."/>
            <person name="Nishihama R."/>
            <person name="Nakamura Y."/>
            <person name="Berger F."/>
            <person name="Adam C."/>
            <person name="Aki S.S."/>
            <person name="Althoff F."/>
            <person name="Araki T."/>
            <person name="Arteaga-Vazquez M.A."/>
            <person name="Balasubrmanian S."/>
            <person name="Barry K."/>
            <person name="Bauer D."/>
            <person name="Boehm C.R."/>
            <person name="Briginshaw L."/>
            <person name="Caballero-Perez J."/>
            <person name="Catarino B."/>
            <person name="Chen F."/>
            <person name="Chiyoda S."/>
            <person name="Chovatia M."/>
            <person name="Davies K.M."/>
            <person name="Delmans M."/>
            <person name="Demura T."/>
            <person name="Dierschke T."/>
            <person name="Dolan L."/>
            <person name="Dorantes-Acosta A.E."/>
            <person name="Eklund D.M."/>
            <person name="Florent S.N."/>
            <person name="Flores-Sandoval E."/>
            <person name="Fujiyama A."/>
            <person name="Fukuzawa H."/>
            <person name="Galik B."/>
            <person name="Grimanelli D."/>
            <person name="Grimwood J."/>
            <person name="Grossniklaus U."/>
            <person name="Hamada T."/>
            <person name="Haseloff J."/>
            <person name="Hetherington A.J."/>
            <person name="Higo A."/>
            <person name="Hirakawa Y."/>
            <person name="Hundley H.N."/>
            <person name="Ikeda Y."/>
            <person name="Inoue K."/>
            <person name="Inoue S.I."/>
            <person name="Ishida S."/>
            <person name="Jia Q."/>
            <person name="Kakita M."/>
            <person name="Kanazawa T."/>
            <person name="Kawai Y."/>
            <person name="Kawashima T."/>
            <person name="Kennedy M."/>
            <person name="Kinose K."/>
            <person name="Kinoshita T."/>
            <person name="Kohara Y."/>
            <person name="Koide E."/>
            <person name="Komatsu K."/>
            <person name="Kopischke S."/>
            <person name="Kubo M."/>
            <person name="Kyozuka J."/>
            <person name="Lagercrantz U."/>
            <person name="Lin S.S."/>
            <person name="Lindquist E."/>
            <person name="Lipzen A.M."/>
            <person name="Lu C.W."/>
            <person name="De Luna E."/>
            <person name="Martienssen R.A."/>
            <person name="Minamino N."/>
            <person name="Mizutani M."/>
            <person name="Mizutani M."/>
            <person name="Mochizuki N."/>
            <person name="Monte I."/>
            <person name="Mosher R."/>
            <person name="Nagasaki H."/>
            <person name="Nakagami H."/>
            <person name="Naramoto S."/>
            <person name="Nishitani K."/>
            <person name="Ohtani M."/>
            <person name="Okamoto T."/>
            <person name="Okumura M."/>
            <person name="Phillips J."/>
            <person name="Pollak B."/>
            <person name="Reinders A."/>
            <person name="Rovekamp M."/>
            <person name="Sano R."/>
            <person name="Sawa S."/>
            <person name="Schmid M.W."/>
            <person name="Shirakawa M."/>
            <person name="Solano R."/>
            <person name="Spunde A."/>
            <person name="Suetsugu N."/>
            <person name="Sugano S."/>
            <person name="Sugiyama A."/>
            <person name="Sun R."/>
            <person name="Suzuki Y."/>
            <person name="Takenaka M."/>
            <person name="Takezawa D."/>
            <person name="Tomogane H."/>
            <person name="Tsuzuki M."/>
            <person name="Ueda T."/>
            <person name="Umeda M."/>
            <person name="Ward J.M."/>
            <person name="Watanabe Y."/>
            <person name="Yazaki K."/>
            <person name="Yokoyama R."/>
            <person name="Yoshitake Y."/>
            <person name="Yotsui I."/>
            <person name="Zachgo S."/>
            <person name="Schmutz J."/>
        </authorList>
    </citation>
    <scope>NUCLEOTIDE SEQUENCE [LARGE SCALE GENOMIC DNA]</scope>
    <source>
        <strain evidence="2">Tak-1</strain>
    </source>
</reference>
<dbReference type="AlphaFoldDB" id="A0A2R6XCZ7"/>
<sequence length="136" mass="15676">MTSEWVLARVWQRSVQLWRYQLHTGMGVMFAEGLNKVSPLQKETDHGPRFSQKTNQLEGTLHLYGLAMSSHPFSYIPWSPILPPKRFRFVNDLHSAPLFAGLMTAASRRVFLLYWTEQSSTCCCCSPHVEDSRVLF</sequence>
<evidence type="ECO:0000313" key="1">
    <source>
        <dbReference type="EMBL" id="PTQ43984.1"/>
    </source>
</evidence>
<accession>A0A2R6XCZ7</accession>
<protein>
    <submittedName>
        <fullName evidence="1">Uncharacterized protein</fullName>
    </submittedName>
</protein>
<dbReference type="EMBL" id="KZ772694">
    <property type="protein sequence ID" value="PTQ43984.1"/>
    <property type="molecule type" value="Genomic_DNA"/>
</dbReference>
<gene>
    <name evidence="1" type="ORF">MARPO_0022s0088</name>
</gene>
<keyword evidence="2" id="KW-1185">Reference proteome</keyword>
<dbReference type="Proteomes" id="UP000244005">
    <property type="component" value="Unassembled WGS sequence"/>
</dbReference>